<dbReference type="AlphaFoldDB" id="B0N4T9"/>
<dbReference type="HOGENOM" id="CLU_843965_0_0_9"/>
<dbReference type="eggNOG" id="COG1403">
    <property type="taxonomic scope" value="Bacteria"/>
</dbReference>
<dbReference type="InterPro" id="IPR003615">
    <property type="entry name" value="HNH_nuc"/>
</dbReference>
<gene>
    <name evidence="1" type="ORF">CLORAM_01640</name>
</gene>
<comment type="caution">
    <text evidence="1">The sequence shown here is derived from an EMBL/GenBank/DDBJ whole genome shotgun (WGS) entry which is preliminary data.</text>
</comment>
<evidence type="ECO:0000313" key="2">
    <source>
        <dbReference type="Proteomes" id="UP000005798"/>
    </source>
</evidence>
<proteinExistence type="predicted"/>
<protein>
    <submittedName>
        <fullName evidence="1">Uncharacterized protein</fullName>
    </submittedName>
</protein>
<dbReference type="eggNOG" id="COG2315">
    <property type="taxonomic scope" value="Bacteria"/>
</dbReference>
<evidence type="ECO:0000313" key="1">
    <source>
        <dbReference type="EMBL" id="EDS18691.1"/>
    </source>
</evidence>
<reference evidence="1" key="2">
    <citation type="submission" date="2014-06" db="EMBL/GenBank/DDBJ databases">
        <title>Draft genome sequence of Clostridium ramosum(DSM 1402).</title>
        <authorList>
            <person name="Sudarsanam P."/>
            <person name="Ley R."/>
            <person name="Guruge J."/>
            <person name="Turnbaugh P.J."/>
            <person name="Mahowald M."/>
            <person name="Liep D."/>
            <person name="Gordon J."/>
        </authorList>
    </citation>
    <scope>NUCLEOTIDE SEQUENCE</scope>
    <source>
        <strain evidence="1">DSM 1402</strain>
    </source>
</reference>
<accession>B0N4T9</accession>
<dbReference type="CDD" id="cd00085">
    <property type="entry name" value="HNHc"/>
    <property type="match status" value="1"/>
</dbReference>
<reference evidence="1" key="1">
    <citation type="submission" date="2007-11" db="EMBL/GenBank/DDBJ databases">
        <authorList>
            <person name="Fulton L."/>
            <person name="Clifton S."/>
            <person name="Fulton B."/>
            <person name="Xu J."/>
            <person name="Minx P."/>
            <person name="Pepin K.H."/>
            <person name="Johnson M."/>
            <person name="Thiruvilangam P."/>
            <person name="Bhonagiri V."/>
            <person name="Nash W.E."/>
            <person name="Mardis E.R."/>
            <person name="Wilson R.K."/>
        </authorList>
    </citation>
    <scope>NUCLEOTIDE SEQUENCE [LARGE SCALE GENOMIC DNA]</scope>
    <source>
        <strain evidence="1">DSM 1402</strain>
    </source>
</reference>
<dbReference type="Proteomes" id="UP000005798">
    <property type="component" value="Unassembled WGS sequence"/>
</dbReference>
<dbReference type="EMBL" id="ABFX02000005">
    <property type="protein sequence ID" value="EDS18691.1"/>
    <property type="molecule type" value="Genomic_DNA"/>
</dbReference>
<keyword evidence="2" id="KW-1185">Reference proteome</keyword>
<name>B0N4T9_9FIRM</name>
<sequence>MHKVSKLIIIKVIYRWEWIFLEWIISANHNKYDHVRAFKELPYIDWKQNANYSVGDKVFIYSTKPVSAIEFLVDVIETDITSDNVIDDKNYWVDMGEYEKGRKYSKYTRFKLVEHFDTSQITIDELHKNGLIGNIQGPRKLYDEMGNLLEFGQYIHNSLSIFKKDKTRAKIMKQNDQLDDMLKTVITDIIINPSKIYSYSDVLKPKPKLVENKFNKVYKRNKAVAINALGIANFSCEIDKKHKTFKRKKDGVPYTEPHHLIPMAFQDEFDFSIDIEENIVSLCSNCHNEIHYGENARELITKLYYERKSLLEKKNIYISLIKLLSYYDL</sequence>
<organism evidence="1 2">
    <name type="scientific">Thomasclavelia ramosa DSM 1402</name>
    <dbReference type="NCBI Taxonomy" id="445974"/>
    <lineage>
        <taxon>Bacteria</taxon>
        <taxon>Bacillati</taxon>
        <taxon>Bacillota</taxon>
        <taxon>Erysipelotrichia</taxon>
        <taxon>Erysipelotrichales</taxon>
        <taxon>Coprobacillaceae</taxon>
        <taxon>Thomasclavelia</taxon>
    </lineage>
</organism>